<dbReference type="PANTHER" id="PTHR10344:SF4">
    <property type="entry name" value="UMP-CMP KINASE 2, MITOCHONDRIAL"/>
    <property type="match status" value="1"/>
</dbReference>
<evidence type="ECO:0000256" key="5">
    <source>
        <dbReference type="ARBA" id="ARBA00022727"/>
    </source>
</evidence>
<comment type="function">
    <text evidence="11">Phosphorylation of dTMP to form dTDP in both de novo and salvage pathways of dTTP synthesis.</text>
</comment>
<feature type="domain" description="Thymidylate kinase-like" evidence="12">
    <location>
        <begin position="5"/>
        <end position="150"/>
    </location>
</feature>
<evidence type="ECO:0000256" key="6">
    <source>
        <dbReference type="ARBA" id="ARBA00022741"/>
    </source>
</evidence>
<dbReference type="GO" id="GO:0005524">
    <property type="term" value="F:ATP binding"/>
    <property type="evidence" value="ECO:0007669"/>
    <property type="project" value="UniProtKB-UniRule"/>
</dbReference>
<organism evidence="13 14">
    <name type="scientific">Neorickettsia findlayensis</name>
    <dbReference type="NCBI Taxonomy" id="2686014"/>
    <lineage>
        <taxon>Bacteria</taxon>
        <taxon>Pseudomonadati</taxon>
        <taxon>Pseudomonadota</taxon>
        <taxon>Alphaproteobacteria</taxon>
        <taxon>Rickettsiales</taxon>
        <taxon>Anaplasmataceae</taxon>
        <taxon>Neorickettsia</taxon>
    </lineage>
</organism>
<dbReference type="InterPro" id="IPR018095">
    <property type="entry name" value="Thymidylate_kin_CS"/>
</dbReference>
<reference evidence="13 14" key="1">
    <citation type="journal article" date="2020" name="MBio">
        <title>Erratum for Teymournejad et al., 'Isolation and Molecular Analysis of a Novel Neorickettsia Species That Causes Potomac Horse Fever'.</title>
        <authorList>
            <person name="Teymournejad O."/>
            <person name="Lin M."/>
            <person name="Bekebrede H."/>
            <person name="Kamr A."/>
            <person name="Toribio R.E."/>
            <person name="Arroyo L.G."/>
            <person name="Baird J.D."/>
            <person name="Rikihisa Y."/>
        </authorList>
    </citation>
    <scope>NUCLEOTIDE SEQUENCE [LARGE SCALE GENOMIC DNA]</scope>
    <source>
        <strain evidence="13 14">Fin17</strain>
    </source>
</reference>
<dbReference type="PANTHER" id="PTHR10344">
    <property type="entry name" value="THYMIDYLATE KINASE"/>
    <property type="match status" value="1"/>
</dbReference>
<evidence type="ECO:0000256" key="2">
    <source>
        <dbReference type="ARBA" id="ARBA00012980"/>
    </source>
</evidence>
<keyword evidence="5 11" id="KW-0545">Nucleotide biosynthesis</keyword>
<feature type="binding site" evidence="11">
    <location>
        <begin position="7"/>
        <end position="14"/>
    </location>
    <ligand>
        <name>ATP</name>
        <dbReference type="ChEBI" id="CHEBI:30616"/>
    </ligand>
</feature>
<keyword evidence="14" id="KW-1185">Reference proteome</keyword>
<name>A0A6P1GBQ9_9RICK</name>
<evidence type="ECO:0000256" key="3">
    <source>
        <dbReference type="ARBA" id="ARBA00017144"/>
    </source>
</evidence>
<dbReference type="RefSeq" id="WP_160095493.1">
    <property type="nucleotide sequence ID" value="NZ_CP047224.1"/>
</dbReference>
<dbReference type="EMBL" id="CP047224">
    <property type="protein sequence ID" value="QHD65261.1"/>
    <property type="molecule type" value="Genomic_DNA"/>
</dbReference>
<dbReference type="GO" id="GO:0004798">
    <property type="term" value="F:dTMP kinase activity"/>
    <property type="evidence" value="ECO:0007669"/>
    <property type="project" value="UniProtKB-UniRule"/>
</dbReference>
<accession>A0A6P1GBQ9</accession>
<evidence type="ECO:0000256" key="10">
    <source>
        <dbReference type="ARBA" id="ARBA00048743"/>
    </source>
</evidence>
<dbReference type="GO" id="GO:0006233">
    <property type="term" value="P:dTDP biosynthetic process"/>
    <property type="evidence" value="ECO:0007669"/>
    <property type="project" value="InterPro"/>
</dbReference>
<evidence type="ECO:0000256" key="8">
    <source>
        <dbReference type="ARBA" id="ARBA00022840"/>
    </source>
</evidence>
<dbReference type="Proteomes" id="UP000464912">
    <property type="component" value="Chromosome"/>
</dbReference>
<evidence type="ECO:0000256" key="4">
    <source>
        <dbReference type="ARBA" id="ARBA00022679"/>
    </source>
</evidence>
<dbReference type="Pfam" id="PF02223">
    <property type="entry name" value="Thymidylate_kin"/>
    <property type="match status" value="1"/>
</dbReference>
<dbReference type="PROSITE" id="PS01331">
    <property type="entry name" value="THYMIDYLATE_KINASE"/>
    <property type="match status" value="1"/>
</dbReference>
<dbReference type="SUPFAM" id="SSF52540">
    <property type="entry name" value="P-loop containing nucleoside triphosphate hydrolases"/>
    <property type="match status" value="1"/>
</dbReference>
<proteinExistence type="inferred from homology"/>
<comment type="catalytic activity">
    <reaction evidence="10 11">
        <text>dTMP + ATP = dTDP + ADP</text>
        <dbReference type="Rhea" id="RHEA:13517"/>
        <dbReference type="ChEBI" id="CHEBI:30616"/>
        <dbReference type="ChEBI" id="CHEBI:58369"/>
        <dbReference type="ChEBI" id="CHEBI:63528"/>
        <dbReference type="ChEBI" id="CHEBI:456216"/>
        <dbReference type="EC" id="2.7.4.9"/>
    </reaction>
</comment>
<comment type="similarity">
    <text evidence="1 11">Belongs to the thymidylate kinase family.</text>
</comment>
<evidence type="ECO:0000256" key="9">
    <source>
        <dbReference type="ARBA" id="ARBA00029962"/>
    </source>
</evidence>
<keyword evidence="7 11" id="KW-0418">Kinase</keyword>
<sequence length="199" mass="22149">MFIVLEGIDGSGKSTQVKLLSKFLTKNGYACVVTREPGGTPFAESLRPMILHDLMETMSRLLLIVSARVDHCNKVILPALKEGKIVICDRFIYSTLAYQGYGEKIDLQTILNLHRLSGCLVEPDLTLLLFGSGRKKLGRDNFESMSEECLLDVCMGYEKIARTYSNVHTIKRMGVGRTSNEIIKIVQGKIGEKQTSSCK</sequence>
<dbReference type="Gene3D" id="3.40.50.300">
    <property type="entry name" value="P-loop containing nucleotide triphosphate hydrolases"/>
    <property type="match status" value="1"/>
</dbReference>
<dbReference type="HAMAP" id="MF_00165">
    <property type="entry name" value="Thymidylate_kinase"/>
    <property type="match status" value="1"/>
</dbReference>
<protein>
    <recommendedName>
        <fullName evidence="3 11">Thymidylate kinase</fullName>
        <ecNumber evidence="2 11">2.7.4.9</ecNumber>
    </recommendedName>
    <alternativeName>
        <fullName evidence="9 11">dTMP kinase</fullName>
    </alternativeName>
</protein>
<dbReference type="NCBIfam" id="TIGR00041">
    <property type="entry name" value="DTMP_kinase"/>
    <property type="match status" value="1"/>
</dbReference>
<dbReference type="GO" id="GO:0005829">
    <property type="term" value="C:cytosol"/>
    <property type="evidence" value="ECO:0007669"/>
    <property type="project" value="TreeGrafter"/>
</dbReference>
<gene>
    <name evidence="11 13" type="primary">tmk</name>
    <name evidence="13" type="ORF">GP480_02230</name>
</gene>
<dbReference type="AlphaFoldDB" id="A0A6P1GBQ9"/>
<keyword evidence="8 11" id="KW-0067">ATP-binding</keyword>
<evidence type="ECO:0000313" key="13">
    <source>
        <dbReference type="EMBL" id="QHD65261.1"/>
    </source>
</evidence>
<dbReference type="InterPro" id="IPR039430">
    <property type="entry name" value="Thymidylate_kin-like_dom"/>
</dbReference>
<dbReference type="KEGG" id="nef:GP480_02230"/>
<dbReference type="GO" id="GO:0006227">
    <property type="term" value="P:dUDP biosynthetic process"/>
    <property type="evidence" value="ECO:0007669"/>
    <property type="project" value="TreeGrafter"/>
</dbReference>
<reference evidence="13 14" key="2">
    <citation type="journal article" date="2020" name="MBio">
        <title>Isolation and Molecular Analysis of a Novel Neorickettsia Species That Causes Potomac Horse Fever.</title>
        <authorList>
            <person name="Teymournejad O."/>
            <person name="Lin M."/>
            <person name="Bekebrede H."/>
            <person name="Kamr A."/>
            <person name="Toribio R.E."/>
            <person name="Arroyo L.G."/>
            <person name="Baird J.D."/>
            <person name="Rikihisa Y."/>
        </authorList>
    </citation>
    <scope>NUCLEOTIDE SEQUENCE [LARGE SCALE GENOMIC DNA]</scope>
    <source>
        <strain evidence="13 14">Fin17</strain>
    </source>
</reference>
<evidence type="ECO:0000259" key="12">
    <source>
        <dbReference type="Pfam" id="PF02223"/>
    </source>
</evidence>
<evidence type="ECO:0000256" key="7">
    <source>
        <dbReference type="ARBA" id="ARBA00022777"/>
    </source>
</evidence>
<evidence type="ECO:0000313" key="14">
    <source>
        <dbReference type="Proteomes" id="UP000464912"/>
    </source>
</evidence>
<evidence type="ECO:0000256" key="1">
    <source>
        <dbReference type="ARBA" id="ARBA00009776"/>
    </source>
</evidence>
<dbReference type="InterPro" id="IPR018094">
    <property type="entry name" value="Thymidylate_kinase"/>
</dbReference>
<dbReference type="EC" id="2.7.4.9" evidence="2 11"/>
<keyword evidence="6 11" id="KW-0547">Nucleotide-binding</keyword>
<dbReference type="CDD" id="cd01672">
    <property type="entry name" value="TMPK"/>
    <property type="match status" value="1"/>
</dbReference>
<dbReference type="GO" id="GO:0006235">
    <property type="term" value="P:dTTP biosynthetic process"/>
    <property type="evidence" value="ECO:0007669"/>
    <property type="project" value="UniProtKB-UniRule"/>
</dbReference>
<keyword evidence="4 11" id="KW-0808">Transferase</keyword>
<evidence type="ECO:0000256" key="11">
    <source>
        <dbReference type="HAMAP-Rule" id="MF_00165"/>
    </source>
</evidence>
<dbReference type="InterPro" id="IPR027417">
    <property type="entry name" value="P-loop_NTPase"/>
</dbReference>